<dbReference type="GO" id="GO:0006260">
    <property type="term" value="P:DNA replication"/>
    <property type="evidence" value="ECO:0007669"/>
    <property type="project" value="UniProtKB-KW"/>
</dbReference>
<dbReference type="Gene3D" id="2.40.50.140">
    <property type="entry name" value="Nucleic acid-binding proteins"/>
    <property type="match status" value="1"/>
</dbReference>
<dbReference type="SUPFAM" id="SSF50249">
    <property type="entry name" value="Nucleic acid-binding proteins"/>
    <property type="match status" value="1"/>
</dbReference>
<dbReference type="Gene3D" id="3.30.1490.70">
    <property type="match status" value="1"/>
</dbReference>
<dbReference type="EMBL" id="MT141558">
    <property type="protein sequence ID" value="QJA66631.1"/>
    <property type="molecule type" value="Genomic_DNA"/>
</dbReference>
<reference evidence="12" key="1">
    <citation type="submission" date="2020-03" db="EMBL/GenBank/DDBJ databases">
        <title>The deep terrestrial virosphere.</title>
        <authorList>
            <person name="Holmfeldt K."/>
            <person name="Nilsson E."/>
            <person name="Simone D."/>
            <person name="Lopez-Fernandez M."/>
            <person name="Wu X."/>
            <person name="de Brujin I."/>
            <person name="Lundin D."/>
            <person name="Andersson A."/>
            <person name="Bertilsson S."/>
            <person name="Dopson M."/>
        </authorList>
    </citation>
    <scope>NUCLEOTIDE SEQUENCE</scope>
    <source>
        <strain evidence="12">MM415A01130</strain>
        <strain evidence="11">MM415B00340</strain>
    </source>
</reference>
<dbReference type="SUPFAM" id="SSF56091">
    <property type="entry name" value="DNA ligase/mRNA capping enzyme, catalytic domain"/>
    <property type="match status" value="1"/>
</dbReference>
<dbReference type="AlphaFoldDB" id="A0A6M3K8L4"/>
<accession>A0A6M3K8L4</accession>
<dbReference type="Gene3D" id="3.30.470.30">
    <property type="entry name" value="DNA ligase/mRNA capping enzyme"/>
    <property type="match status" value="1"/>
</dbReference>
<keyword evidence="2 12" id="KW-0436">Ligase</keyword>
<proteinExistence type="predicted"/>
<dbReference type="GO" id="GO:0006281">
    <property type="term" value="P:DNA repair"/>
    <property type="evidence" value="ECO:0007669"/>
    <property type="project" value="UniProtKB-KW"/>
</dbReference>
<dbReference type="PANTHER" id="PTHR47810:SF5">
    <property type="entry name" value="LIGASE, PUTATIVE-RELATED"/>
    <property type="match status" value="1"/>
</dbReference>
<evidence type="ECO:0000313" key="12">
    <source>
        <dbReference type="EMBL" id="QJA78130.1"/>
    </source>
</evidence>
<dbReference type="Pfam" id="PF14743">
    <property type="entry name" value="DNA_ligase_OB_2"/>
    <property type="match status" value="1"/>
</dbReference>
<dbReference type="Pfam" id="PF01068">
    <property type="entry name" value="DNA_ligase_A_M"/>
    <property type="match status" value="1"/>
</dbReference>
<evidence type="ECO:0000256" key="8">
    <source>
        <dbReference type="ARBA" id="ARBA00046002"/>
    </source>
</evidence>
<dbReference type="EMBL" id="MT142321">
    <property type="protein sequence ID" value="QJA78130.1"/>
    <property type="molecule type" value="Genomic_DNA"/>
</dbReference>
<organism evidence="12">
    <name type="scientific">viral metagenome</name>
    <dbReference type="NCBI Taxonomy" id="1070528"/>
    <lineage>
        <taxon>unclassified sequences</taxon>
        <taxon>metagenomes</taxon>
        <taxon>organismal metagenomes</taxon>
    </lineage>
</organism>
<evidence type="ECO:0000256" key="7">
    <source>
        <dbReference type="ARBA" id="ARBA00032896"/>
    </source>
</evidence>
<keyword evidence="6" id="KW-0234">DNA repair</keyword>
<dbReference type="GO" id="GO:0003910">
    <property type="term" value="F:DNA ligase (ATP) activity"/>
    <property type="evidence" value="ECO:0007669"/>
    <property type="project" value="InterPro"/>
</dbReference>
<dbReference type="InterPro" id="IPR012310">
    <property type="entry name" value="DNA_ligase_ATP-dep_cent"/>
</dbReference>
<protein>
    <recommendedName>
        <fullName evidence="7">Polydeoxyribonucleotide synthase [ATP]</fullName>
    </recommendedName>
</protein>
<sequence>MSRTGIMLAYPFEEKRLLKWQPPYIVQPKLDGVRMRSVPIDTPNGKSIMLLSSEENVLFCVPHIRQALLNFPPALELELDGELYCHSMSFEQISSIAGRTVNIHPDHELLKYYIFDYVSEADQLTRTLQLTTLPIELPLVRVPHFVAQNLDDVMRAYDTILQLGYEGIIVRHIAPPYMRKRSTYMMKFKPKKDDWYRVIDSVEEVSKDGVPKGSLGSLACVSNDGCGEVFFVGSGLTAEQRATLWKIRDTLPGKQCHVQYQHTTTGKGVPRFPVFMEVV</sequence>
<evidence type="ECO:0000256" key="2">
    <source>
        <dbReference type="ARBA" id="ARBA00022598"/>
    </source>
</evidence>
<feature type="domain" description="ATP-dependent DNA ligase family profile" evidence="9">
    <location>
        <begin position="7"/>
        <end position="189"/>
    </location>
</feature>
<keyword evidence="5" id="KW-0946">Virion</keyword>
<dbReference type="GO" id="GO:0005524">
    <property type="term" value="F:ATP binding"/>
    <property type="evidence" value="ECO:0007669"/>
    <property type="project" value="InterPro"/>
</dbReference>
<evidence type="ECO:0000256" key="6">
    <source>
        <dbReference type="ARBA" id="ARBA00023204"/>
    </source>
</evidence>
<evidence type="ECO:0000259" key="9">
    <source>
        <dbReference type="Pfam" id="PF01068"/>
    </source>
</evidence>
<keyword evidence="4" id="KW-0227">DNA damage</keyword>
<name>A0A6M3K8L4_9ZZZZ</name>
<feature type="domain" description="DNA ligase OB-like" evidence="10">
    <location>
        <begin position="209"/>
        <end position="278"/>
    </location>
</feature>
<dbReference type="InterPro" id="IPR029319">
    <property type="entry name" value="DNA_ligase_OB"/>
</dbReference>
<gene>
    <name evidence="12" type="ORF">MM415A01130_0022</name>
    <name evidence="11" type="ORF">MM415B00340_0015</name>
</gene>
<dbReference type="GO" id="GO:0044423">
    <property type="term" value="C:virion component"/>
    <property type="evidence" value="ECO:0007669"/>
    <property type="project" value="UniProtKB-KW"/>
</dbReference>
<dbReference type="GO" id="GO:0006310">
    <property type="term" value="P:DNA recombination"/>
    <property type="evidence" value="ECO:0007669"/>
    <property type="project" value="InterPro"/>
</dbReference>
<evidence type="ECO:0000259" key="10">
    <source>
        <dbReference type="Pfam" id="PF14743"/>
    </source>
</evidence>
<evidence type="ECO:0000256" key="3">
    <source>
        <dbReference type="ARBA" id="ARBA00022705"/>
    </source>
</evidence>
<dbReference type="PANTHER" id="PTHR47810">
    <property type="entry name" value="DNA LIGASE"/>
    <property type="match status" value="1"/>
</dbReference>
<dbReference type="InterPro" id="IPR050326">
    <property type="entry name" value="NAD_dep_DNA_ligaseB"/>
</dbReference>
<dbReference type="InterPro" id="IPR012340">
    <property type="entry name" value="NA-bd_OB-fold"/>
</dbReference>
<evidence type="ECO:0000313" key="11">
    <source>
        <dbReference type="EMBL" id="QJA66631.1"/>
    </source>
</evidence>
<evidence type="ECO:0000256" key="4">
    <source>
        <dbReference type="ARBA" id="ARBA00022763"/>
    </source>
</evidence>
<evidence type="ECO:0000256" key="5">
    <source>
        <dbReference type="ARBA" id="ARBA00022844"/>
    </source>
</evidence>
<comment type="subcellular location">
    <subcellularLocation>
        <location evidence="1">Virion</location>
    </subcellularLocation>
</comment>
<keyword evidence="3" id="KW-0235">DNA replication</keyword>
<comment type="function">
    <text evidence="8">Very low-fidelity DNA ligase that seals nicks in double-stranded DNA during DNA repair. Together with the viral repair DNA polymerase X, fills the single nucleotide gaps generated by the AP endonuclease. It is not essential for viral replication and recombination. Displays a very low adenylation activity towards DNA with 3'-dideoxy- or 3'-amino-terminated nicks compared to regular nick DNA.</text>
</comment>
<evidence type="ECO:0000256" key="1">
    <source>
        <dbReference type="ARBA" id="ARBA00004328"/>
    </source>
</evidence>